<proteinExistence type="predicted"/>
<dbReference type="Proteomes" id="UP001396334">
    <property type="component" value="Unassembled WGS sequence"/>
</dbReference>
<dbReference type="EMBL" id="JBBPBN010000024">
    <property type="protein sequence ID" value="KAK9009496.1"/>
    <property type="molecule type" value="Genomic_DNA"/>
</dbReference>
<reference evidence="2 3" key="1">
    <citation type="journal article" date="2024" name="G3 (Bethesda)">
        <title>Genome assembly of Hibiscus sabdariffa L. provides insights into metabolisms of medicinal natural products.</title>
        <authorList>
            <person name="Kim T."/>
        </authorList>
    </citation>
    <scope>NUCLEOTIDE SEQUENCE [LARGE SCALE GENOMIC DNA]</scope>
    <source>
        <strain evidence="2">TK-2024</strain>
        <tissue evidence="2">Old leaves</tissue>
    </source>
</reference>
<protein>
    <recommendedName>
        <fullName evidence="4">Secreted protein</fullName>
    </recommendedName>
</protein>
<comment type="caution">
    <text evidence="2">The sequence shown here is derived from an EMBL/GenBank/DDBJ whole genome shotgun (WGS) entry which is preliminary data.</text>
</comment>
<keyword evidence="1" id="KW-0732">Signal</keyword>
<sequence>MNFLAPPTLGASRSLCCLFLAMASSFSKGETDTETEAPLMVVGGETKSVRVVGALRSRVTRRLSWACAGSDPGELILDVPSSVLVVVGTFSGSPAAMLLTSSPPK</sequence>
<keyword evidence="3" id="KW-1185">Reference proteome</keyword>
<evidence type="ECO:0000256" key="1">
    <source>
        <dbReference type="SAM" id="SignalP"/>
    </source>
</evidence>
<evidence type="ECO:0000313" key="3">
    <source>
        <dbReference type="Proteomes" id="UP001396334"/>
    </source>
</evidence>
<evidence type="ECO:0008006" key="4">
    <source>
        <dbReference type="Google" id="ProtNLM"/>
    </source>
</evidence>
<name>A0ABR2R983_9ROSI</name>
<feature type="chain" id="PRO_5046262870" description="Secreted protein" evidence="1">
    <location>
        <begin position="30"/>
        <end position="105"/>
    </location>
</feature>
<feature type="signal peptide" evidence="1">
    <location>
        <begin position="1"/>
        <end position="29"/>
    </location>
</feature>
<gene>
    <name evidence="2" type="ORF">V6N11_036028</name>
</gene>
<organism evidence="2 3">
    <name type="scientific">Hibiscus sabdariffa</name>
    <name type="common">roselle</name>
    <dbReference type="NCBI Taxonomy" id="183260"/>
    <lineage>
        <taxon>Eukaryota</taxon>
        <taxon>Viridiplantae</taxon>
        <taxon>Streptophyta</taxon>
        <taxon>Embryophyta</taxon>
        <taxon>Tracheophyta</taxon>
        <taxon>Spermatophyta</taxon>
        <taxon>Magnoliopsida</taxon>
        <taxon>eudicotyledons</taxon>
        <taxon>Gunneridae</taxon>
        <taxon>Pentapetalae</taxon>
        <taxon>rosids</taxon>
        <taxon>malvids</taxon>
        <taxon>Malvales</taxon>
        <taxon>Malvaceae</taxon>
        <taxon>Malvoideae</taxon>
        <taxon>Hibiscus</taxon>
    </lineage>
</organism>
<evidence type="ECO:0000313" key="2">
    <source>
        <dbReference type="EMBL" id="KAK9009496.1"/>
    </source>
</evidence>
<accession>A0ABR2R983</accession>